<comment type="caution">
    <text evidence="6">The sequence shown here is derived from an EMBL/GenBank/DDBJ whole genome shotgun (WGS) entry which is preliminary data.</text>
</comment>
<dbReference type="InterPro" id="IPR016164">
    <property type="entry name" value="FAD-linked_Oxase-like_C"/>
</dbReference>
<evidence type="ECO:0000256" key="4">
    <source>
        <dbReference type="ARBA" id="ARBA00023002"/>
    </source>
</evidence>
<dbReference type="Proteomes" id="UP001597083">
    <property type="component" value="Unassembled WGS sequence"/>
</dbReference>
<evidence type="ECO:0000256" key="1">
    <source>
        <dbReference type="ARBA" id="ARBA00001974"/>
    </source>
</evidence>
<keyword evidence="3" id="KW-0274">FAD</keyword>
<evidence type="ECO:0000313" key="6">
    <source>
        <dbReference type="EMBL" id="MFD0857123.1"/>
    </source>
</evidence>
<proteinExistence type="predicted"/>
<keyword evidence="2" id="KW-0285">Flavoprotein</keyword>
<comment type="cofactor">
    <cofactor evidence="1">
        <name>FAD</name>
        <dbReference type="ChEBI" id="CHEBI:57692"/>
    </cofactor>
</comment>
<dbReference type="Pfam" id="PF02913">
    <property type="entry name" value="FAD-oxidase_C"/>
    <property type="match status" value="1"/>
</dbReference>
<dbReference type="SUPFAM" id="SSF55103">
    <property type="entry name" value="FAD-linked oxidases, C-terminal domain"/>
    <property type="match status" value="1"/>
</dbReference>
<keyword evidence="4" id="KW-0560">Oxidoreductase</keyword>
<gene>
    <name evidence="6" type="ORF">ACFQ07_33265</name>
</gene>
<reference evidence="7" key="1">
    <citation type="journal article" date="2019" name="Int. J. Syst. Evol. Microbiol.">
        <title>The Global Catalogue of Microorganisms (GCM) 10K type strain sequencing project: providing services to taxonomists for standard genome sequencing and annotation.</title>
        <authorList>
            <consortium name="The Broad Institute Genomics Platform"/>
            <consortium name="The Broad Institute Genome Sequencing Center for Infectious Disease"/>
            <person name="Wu L."/>
            <person name="Ma J."/>
        </authorList>
    </citation>
    <scope>NUCLEOTIDE SEQUENCE [LARGE SCALE GENOMIC DNA]</scope>
    <source>
        <strain evidence="7">JCM 31696</strain>
    </source>
</reference>
<evidence type="ECO:0000259" key="5">
    <source>
        <dbReference type="Pfam" id="PF02913"/>
    </source>
</evidence>
<dbReference type="PANTHER" id="PTHR42934">
    <property type="entry name" value="GLYCOLATE OXIDASE SUBUNIT GLCD"/>
    <property type="match status" value="1"/>
</dbReference>
<dbReference type="PANTHER" id="PTHR42934:SF2">
    <property type="entry name" value="GLYCOLATE OXIDASE SUBUNIT GLCD"/>
    <property type="match status" value="1"/>
</dbReference>
<name>A0ABW3CRR9_9ACTN</name>
<dbReference type="InterPro" id="IPR004113">
    <property type="entry name" value="FAD-bd_oxidored_4_C"/>
</dbReference>
<sequence length="120" mass="12388">LIAAIAAIAHRRDLTIGVFGHAGDGNLHPTIIFDGSDPGSRRRARMAFDEITGTALDLGGTITGEHGVGRLKRNWLATEIGYVGLSVQTAVKAALDPAGILNPGTVLPPGGIAQDIAKRS</sequence>
<evidence type="ECO:0000256" key="3">
    <source>
        <dbReference type="ARBA" id="ARBA00022827"/>
    </source>
</evidence>
<dbReference type="Gene3D" id="1.10.45.10">
    <property type="entry name" value="Vanillyl-alcohol Oxidase, Chain A, domain 4"/>
    <property type="match status" value="1"/>
</dbReference>
<dbReference type="InterPro" id="IPR016171">
    <property type="entry name" value="Vanillyl_alc_oxidase_C-sub2"/>
</dbReference>
<evidence type="ECO:0000313" key="7">
    <source>
        <dbReference type="Proteomes" id="UP001597083"/>
    </source>
</evidence>
<accession>A0ABW3CRR9</accession>
<protein>
    <submittedName>
        <fullName evidence="6">FAD-linked oxidase C-terminal domain-containing protein</fullName>
    </submittedName>
</protein>
<feature type="non-terminal residue" evidence="6">
    <location>
        <position position="1"/>
    </location>
</feature>
<dbReference type="Gene3D" id="3.30.70.2740">
    <property type="match status" value="1"/>
</dbReference>
<keyword evidence="7" id="KW-1185">Reference proteome</keyword>
<feature type="domain" description="FAD-binding oxidoreductase/transferase type 4 C-terminal" evidence="5">
    <location>
        <begin position="1"/>
        <end position="106"/>
    </location>
</feature>
<organism evidence="6 7">
    <name type="scientific">Actinomadura adrarensis</name>
    <dbReference type="NCBI Taxonomy" id="1819600"/>
    <lineage>
        <taxon>Bacteria</taxon>
        <taxon>Bacillati</taxon>
        <taxon>Actinomycetota</taxon>
        <taxon>Actinomycetes</taxon>
        <taxon>Streptosporangiales</taxon>
        <taxon>Thermomonosporaceae</taxon>
        <taxon>Actinomadura</taxon>
    </lineage>
</organism>
<dbReference type="EMBL" id="JBHTIR010004362">
    <property type="protein sequence ID" value="MFD0857123.1"/>
    <property type="molecule type" value="Genomic_DNA"/>
</dbReference>
<dbReference type="InterPro" id="IPR051914">
    <property type="entry name" value="FAD-linked_OxidoTrans_Type4"/>
</dbReference>
<evidence type="ECO:0000256" key="2">
    <source>
        <dbReference type="ARBA" id="ARBA00022630"/>
    </source>
</evidence>